<evidence type="ECO:0000313" key="2">
    <source>
        <dbReference type="EMBL" id="MEK6465739.1"/>
    </source>
</evidence>
<dbReference type="Pfam" id="PF13480">
    <property type="entry name" value="Acetyltransf_6"/>
    <property type="match status" value="1"/>
</dbReference>
<evidence type="ECO:0000313" key="3">
    <source>
        <dbReference type="Proteomes" id="UP001367513"/>
    </source>
</evidence>
<sequence>MTGPSRPTAARGAAPRWVIGHLTGLDGLDSVAAEWDDLVDRCATATPFQRSAWLRAWWQHYGPAGEPCLVTVRRDGLLVAGAAVFTERRGGVRRLAPVGRGLSDVTEFLADDAHRGPAVPYLADALLAVRDWHVMDLPEIREGSVASVLAAVWPGRTVRTPASVCPEIPHRTVDDMLAAGPAPKYLRRRLRTAERSGITCVAAPAEDLPGAVDTLLELHHRQWAGRAINPEHHAHRFRGLLTDAVPGLARAGAAQIDLYHRDGRPVAAELLLLGGRSVHTYLVGADPALRADVDVAALTIRRGIDVVAERDLASLDMLRGDEPYKRRWRAVPIHQERALLIARRSVPVLALVTAARARAALRRRIAGGTLHRVLGEAVRRWRGEGPVGLVRAVRARTGSRRVPRSD</sequence>
<reference evidence="2 3" key="1">
    <citation type="submission" date="2024-03" db="EMBL/GenBank/DDBJ databases">
        <title>Draft genome sequence of Pseudonocardia carboxydivorans JCM 14827.</title>
        <authorList>
            <person name="Duangmal K."/>
        </authorList>
    </citation>
    <scope>NUCLEOTIDE SEQUENCE [LARGE SCALE GENOMIC DNA]</scope>
    <source>
        <strain evidence="2 3">JCM 14827</strain>
    </source>
</reference>
<keyword evidence="2" id="KW-0808">Transferase</keyword>
<keyword evidence="2" id="KW-0012">Acyltransferase</keyword>
<dbReference type="GO" id="GO:0016746">
    <property type="term" value="F:acyltransferase activity"/>
    <property type="evidence" value="ECO:0007669"/>
    <property type="project" value="UniProtKB-KW"/>
</dbReference>
<dbReference type="Proteomes" id="UP001367513">
    <property type="component" value="Unassembled WGS sequence"/>
</dbReference>
<dbReference type="EMBL" id="JBBPIX010000010">
    <property type="protein sequence ID" value="MEK6465739.1"/>
    <property type="molecule type" value="Genomic_DNA"/>
</dbReference>
<dbReference type="EC" id="2.3.1.-" evidence="2"/>
<dbReference type="InterPro" id="IPR016181">
    <property type="entry name" value="Acyl_CoA_acyltransferase"/>
</dbReference>
<protein>
    <submittedName>
        <fullName evidence="2">GNAT family N-acetyltransferase</fullName>
        <ecNumber evidence="2">2.3.1.-</ecNumber>
    </submittedName>
</protein>
<gene>
    <name evidence="2" type="ORF">WG925_18525</name>
</gene>
<proteinExistence type="predicted"/>
<organism evidence="2 3">
    <name type="scientific">Pseudonocardia alni subsp. carboxydivorans</name>
    <dbReference type="NCBI Taxonomy" id="415010"/>
    <lineage>
        <taxon>Bacteria</taxon>
        <taxon>Bacillati</taxon>
        <taxon>Actinomycetota</taxon>
        <taxon>Actinomycetes</taxon>
        <taxon>Pseudonocardiales</taxon>
        <taxon>Pseudonocardiaceae</taxon>
        <taxon>Pseudonocardia</taxon>
    </lineage>
</organism>
<comment type="caution">
    <text evidence="2">The sequence shown here is derived from an EMBL/GenBank/DDBJ whole genome shotgun (WGS) entry which is preliminary data.</text>
</comment>
<feature type="domain" description="BioF2-like acetyltransferase" evidence="1">
    <location>
        <begin position="184"/>
        <end position="326"/>
    </location>
</feature>
<dbReference type="Gene3D" id="3.40.630.30">
    <property type="match status" value="1"/>
</dbReference>
<dbReference type="RefSeq" id="WP_346105624.1">
    <property type="nucleotide sequence ID" value="NZ_BAAAOD010000045.1"/>
</dbReference>
<keyword evidence="3" id="KW-1185">Reference proteome</keyword>
<name>A0ABU9AH83_PSEA5</name>
<accession>A0ABU9AH83</accession>
<dbReference type="SUPFAM" id="SSF55729">
    <property type="entry name" value="Acyl-CoA N-acyltransferases (Nat)"/>
    <property type="match status" value="1"/>
</dbReference>
<dbReference type="InterPro" id="IPR038740">
    <property type="entry name" value="BioF2-like_GNAT_dom"/>
</dbReference>
<evidence type="ECO:0000259" key="1">
    <source>
        <dbReference type="Pfam" id="PF13480"/>
    </source>
</evidence>